<dbReference type="InterPro" id="IPR036046">
    <property type="entry name" value="Acylphosphatase-like_dom_sf"/>
</dbReference>
<evidence type="ECO:0000256" key="3">
    <source>
        <dbReference type="ARBA" id="ARBA00047645"/>
    </source>
</evidence>
<proteinExistence type="inferred from homology"/>
<dbReference type="PROSITE" id="PS51160">
    <property type="entry name" value="ACYLPHOSPHATASE_3"/>
    <property type="match status" value="1"/>
</dbReference>
<sequence length="90" mass="10011">MIVNKQITVKGNVQGVYFRATAKSVAQKMGIVGYVKNLPNRDVFLEIEGLPTMLEQFVAWCRVGPSLADVSELVLNNGPVKGYHSFEIER</sequence>
<evidence type="ECO:0000256" key="4">
    <source>
        <dbReference type="PROSITE-ProRule" id="PRU00520"/>
    </source>
</evidence>
<dbReference type="PANTHER" id="PTHR47268:SF4">
    <property type="entry name" value="ACYLPHOSPHATASE"/>
    <property type="match status" value="1"/>
</dbReference>
<dbReference type="GO" id="GO:0003998">
    <property type="term" value="F:acylphosphatase activity"/>
    <property type="evidence" value="ECO:0007669"/>
    <property type="project" value="UniProtKB-EC"/>
</dbReference>
<keyword evidence="4" id="KW-0378">Hydrolase</keyword>
<dbReference type="InterPro" id="IPR017968">
    <property type="entry name" value="Acylphosphatase_CS"/>
</dbReference>
<evidence type="ECO:0000256" key="1">
    <source>
        <dbReference type="ARBA" id="ARBA00005614"/>
    </source>
</evidence>
<dbReference type="PROSITE" id="PS00150">
    <property type="entry name" value="ACYLPHOSPHATASE_1"/>
    <property type="match status" value="1"/>
</dbReference>
<evidence type="ECO:0000256" key="5">
    <source>
        <dbReference type="RuleBase" id="RU004168"/>
    </source>
</evidence>
<evidence type="ECO:0000256" key="2">
    <source>
        <dbReference type="ARBA" id="ARBA00012150"/>
    </source>
</evidence>
<feature type="active site" evidence="4">
    <location>
        <position position="37"/>
    </location>
</feature>
<feature type="domain" description="Acylphosphatase-like" evidence="6">
    <location>
        <begin position="4"/>
        <end position="90"/>
    </location>
</feature>
<name>A0A291QZN3_9BACT</name>
<organism evidence="7 8">
    <name type="scientific">Chitinophaga caeni</name>
    <dbReference type="NCBI Taxonomy" id="2029983"/>
    <lineage>
        <taxon>Bacteria</taxon>
        <taxon>Pseudomonadati</taxon>
        <taxon>Bacteroidota</taxon>
        <taxon>Chitinophagia</taxon>
        <taxon>Chitinophagales</taxon>
        <taxon>Chitinophagaceae</taxon>
        <taxon>Chitinophaga</taxon>
    </lineage>
</organism>
<dbReference type="Pfam" id="PF00708">
    <property type="entry name" value="Acylphosphatase"/>
    <property type="match status" value="1"/>
</dbReference>
<gene>
    <name evidence="7" type="ORF">COR50_20960</name>
</gene>
<dbReference type="InterPro" id="IPR001792">
    <property type="entry name" value="Acylphosphatase-like_dom"/>
</dbReference>
<dbReference type="Proteomes" id="UP000220133">
    <property type="component" value="Chromosome"/>
</dbReference>
<dbReference type="RefSeq" id="WP_098195813.1">
    <property type="nucleotide sequence ID" value="NZ_CP023777.1"/>
</dbReference>
<feature type="active site" evidence="4">
    <location>
        <position position="19"/>
    </location>
</feature>
<dbReference type="PANTHER" id="PTHR47268">
    <property type="entry name" value="ACYLPHOSPHATASE"/>
    <property type="match status" value="1"/>
</dbReference>
<protein>
    <recommendedName>
        <fullName evidence="2 4">acylphosphatase</fullName>
        <ecNumber evidence="2 4">3.6.1.7</ecNumber>
    </recommendedName>
</protein>
<dbReference type="SUPFAM" id="SSF54975">
    <property type="entry name" value="Acylphosphatase/BLUF domain-like"/>
    <property type="match status" value="1"/>
</dbReference>
<reference evidence="7 8" key="1">
    <citation type="submission" date="2017-10" db="EMBL/GenBank/DDBJ databases">
        <title>Paenichitinophaga pekingensis gen. nov., sp. nov., isolated from activated sludge.</title>
        <authorList>
            <person name="Jin D."/>
            <person name="Kong X."/>
            <person name="Deng Y."/>
            <person name="Bai Z."/>
        </authorList>
    </citation>
    <scope>NUCLEOTIDE SEQUENCE [LARGE SCALE GENOMIC DNA]</scope>
    <source>
        <strain evidence="7 8">13</strain>
    </source>
</reference>
<dbReference type="KEGG" id="cbae:COR50_20960"/>
<comment type="catalytic activity">
    <reaction evidence="3 4">
        <text>an acyl phosphate + H2O = a carboxylate + phosphate + H(+)</text>
        <dbReference type="Rhea" id="RHEA:14965"/>
        <dbReference type="ChEBI" id="CHEBI:15377"/>
        <dbReference type="ChEBI" id="CHEBI:15378"/>
        <dbReference type="ChEBI" id="CHEBI:29067"/>
        <dbReference type="ChEBI" id="CHEBI:43474"/>
        <dbReference type="ChEBI" id="CHEBI:59918"/>
        <dbReference type="EC" id="3.6.1.7"/>
    </reaction>
</comment>
<evidence type="ECO:0000313" key="8">
    <source>
        <dbReference type="Proteomes" id="UP000220133"/>
    </source>
</evidence>
<dbReference type="Gene3D" id="3.30.70.100">
    <property type="match status" value="1"/>
</dbReference>
<evidence type="ECO:0000313" key="7">
    <source>
        <dbReference type="EMBL" id="ATL49446.1"/>
    </source>
</evidence>
<dbReference type="OrthoDB" id="9808093at2"/>
<keyword evidence="8" id="KW-1185">Reference proteome</keyword>
<evidence type="ECO:0000259" key="6">
    <source>
        <dbReference type="PROSITE" id="PS51160"/>
    </source>
</evidence>
<dbReference type="InterPro" id="IPR020456">
    <property type="entry name" value="Acylphosphatase"/>
</dbReference>
<dbReference type="EC" id="3.6.1.7" evidence="2 4"/>
<comment type="similarity">
    <text evidence="1 5">Belongs to the acylphosphatase family.</text>
</comment>
<dbReference type="EMBL" id="CP023777">
    <property type="protein sequence ID" value="ATL49446.1"/>
    <property type="molecule type" value="Genomic_DNA"/>
</dbReference>
<accession>A0A291QZN3</accession>
<dbReference type="AlphaFoldDB" id="A0A291QZN3"/>